<evidence type="ECO:0000256" key="1">
    <source>
        <dbReference type="SAM" id="MobiDB-lite"/>
    </source>
</evidence>
<evidence type="ECO:0000313" key="4">
    <source>
        <dbReference type="Proteomes" id="UP000267798"/>
    </source>
</evidence>
<gene>
    <name evidence="3" type="ORF">D3P09_08605</name>
</gene>
<feature type="region of interest" description="Disordered" evidence="1">
    <location>
        <begin position="179"/>
        <end position="198"/>
    </location>
</feature>
<accession>A0A3A6PJR3</accession>
<name>A0A3A6PJR3_9BACL</name>
<proteinExistence type="predicted"/>
<dbReference type="AlphaFoldDB" id="A0A3A6PJR3"/>
<evidence type="ECO:0000259" key="2">
    <source>
        <dbReference type="Pfam" id="PF03551"/>
    </source>
</evidence>
<dbReference type="PANTHER" id="PTHR43252:SF2">
    <property type="entry name" value="TRANSCRIPTION REGULATOR, PADR-LIKE FAMILY"/>
    <property type="match status" value="1"/>
</dbReference>
<dbReference type="Gene3D" id="1.10.10.10">
    <property type="entry name" value="Winged helix-like DNA-binding domain superfamily/Winged helix DNA-binding domain"/>
    <property type="match status" value="1"/>
</dbReference>
<feature type="domain" description="Transcription regulator PadR N-terminal" evidence="2">
    <location>
        <begin position="42"/>
        <end position="110"/>
    </location>
</feature>
<feature type="region of interest" description="Disordered" evidence="1">
    <location>
        <begin position="118"/>
        <end position="172"/>
    </location>
</feature>
<comment type="caution">
    <text evidence="3">The sequence shown here is derived from an EMBL/GenBank/DDBJ whole genome shotgun (WGS) entry which is preliminary data.</text>
</comment>
<reference evidence="3 4" key="1">
    <citation type="submission" date="2018-09" db="EMBL/GenBank/DDBJ databases">
        <title>Paenibacillus aracenensis nov. sp. isolated from a cave in southern Spain.</title>
        <authorList>
            <person name="Jurado V."/>
            <person name="Gutierrez-Patricio S."/>
            <person name="Gonzalez-Pimentel J.L."/>
            <person name="Miller A.Z."/>
            <person name="Laiz L."/>
            <person name="Saiz-Jimenez C."/>
        </authorList>
    </citation>
    <scope>NUCLEOTIDE SEQUENCE [LARGE SCALE GENOMIC DNA]</scope>
    <source>
        <strain evidence="3 4">JCM 19203</strain>
    </source>
</reference>
<dbReference type="SUPFAM" id="SSF46785">
    <property type="entry name" value="Winged helix' DNA-binding domain"/>
    <property type="match status" value="1"/>
</dbReference>
<dbReference type="InterPro" id="IPR005149">
    <property type="entry name" value="Tscrpt_reg_PadR_N"/>
</dbReference>
<sequence>MMQVTDISWDENEQLFVHHEDGREWSSSGRRFFSRGGVKFAVLELLTIEPMHGYQMIKHLEEQSAGTYKPSAGTIYPTLQLLSDQGLVTAKKEAGKKIFEITDDGRTFLHQEREARMEEMADDESTLHGGRRGGRYMRGGGRFMRGEDMRHPRGRHHGHAAYGRHGAVDGERGYENSAYRRGEHDEERGRGRNRRLTPAGKELFHQLKAAERAAMGDKVKAERLRVILSELREDLHKLTEGK</sequence>
<dbReference type="OrthoDB" id="9814826at2"/>
<dbReference type="PANTHER" id="PTHR43252">
    <property type="entry name" value="TRANSCRIPTIONAL REGULATOR YQJI"/>
    <property type="match status" value="1"/>
</dbReference>
<protein>
    <submittedName>
        <fullName evidence="3">PadR family transcriptional regulator</fullName>
    </submittedName>
</protein>
<keyword evidence="4" id="KW-1185">Reference proteome</keyword>
<dbReference type="InterPro" id="IPR036388">
    <property type="entry name" value="WH-like_DNA-bd_sf"/>
</dbReference>
<dbReference type="Pfam" id="PF03551">
    <property type="entry name" value="PadR"/>
    <property type="match status" value="1"/>
</dbReference>
<dbReference type="EMBL" id="QXQB01000002">
    <property type="protein sequence ID" value="RJX39478.1"/>
    <property type="molecule type" value="Genomic_DNA"/>
</dbReference>
<evidence type="ECO:0000313" key="3">
    <source>
        <dbReference type="EMBL" id="RJX39478.1"/>
    </source>
</evidence>
<dbReference type="InterPro" id="IPR036390">
    <property type="entry name" value="WH_DNA-bd_sf"/>
</dbReference>
<organism evidence="3 4">
    <name type="scientific">Paenibacillus pinisoli</name>
    <dbReference type="NCBI Taxonomy" id="1276110"/>
    <lineage>
        <taxon>Bacteria</taxon>
        <taxon>Bacillati</taxon>
        <taxon>Bacillota</taxon>
        <taxon>Bacilli</taxon>
        <taxon>Bacillales</taxon>
        <taxon>Paenibacillaceae</taxon>
        <taxon>Paenibacillus</taxon>
    </lineage>
</organism>
<dbReference type="Proteomes" id="UP000267798">
    <property type="component" value="Unassembled WGS sequence"/>
</dbReference>
<feature type="compositionally biased region" description="Basic and acidic residues" evidence="1">
    <location>
        <begin position="179"/>
        <end position="190"/>
    </location>
</feature>